<feature type="transmembrane region" description="Helical" evidence="2">
    <location>
        <begin position="168"/>
        <end position="187"/>
    </location>
</feature>
<dbReference type="EMBL" id="CAKMNS010000457">
    <property type="protein sequence ID" value="CAH1277753.1"/>
    <property type="molecule type" value="Genomic_DNA"/>
</dbReference>
<accession>A0A8S4MQJ8</accession>
<dbReference type="OrthoDB" id="10085358at2759"/>
<protein>
    <submittedName>
        <fullName evidence="3">Hypp9775 protein</fullName>
    </submittedName>
</protein>
<comment type="caution">
    <text evidence="3">The sequence shown here is derived from an EMBL/GenBank/DDBJ whole genome shotgun (WGS) entry which is preliminary data.</text>
</comment>
<evidence type="ECO:0000313" key="4">
    <source>
        <dbReference type="Proteomes" id="UP000838412"/>
    </source>
</evidence>
<organism evidence="3 4">
    <name type="scientific">Branchiostoma lanceolatum</name>
    <name type="common">Common lancelet</name>
    <name type="synonym">Amphioxus lanceolatum</name>
    <dbReference type="NCBI Taxonomy" id="7740"/>
    <lineage>
        <taxon>Eukaryota</taxon>
        <taxon>Metazoa</taxon>
        <taxon>Chordata</taxon>
        <taxon>Cephalochordata</taxon>
        <taxon>Leptocardii</taxon>
        <taxon>Amphioxiformes</taxon>
        <taxon>Branchiostomatidae</taxon>
        <taxon>Branchiostoma</taxon>
    </lineage>
</organism>
<keyword evidence="2" id="KW-0812">Transmembrane</keyword>
<evidence type="ECO:0000256" key="1">
    <source>
        <dbReference type="SAM" id="MobiDB-lite"/>
    </source>
</evidence>
<feature type="compositionally biased region" description="Polar residues" evidence="1">
    <location>
        <begin position="23"/>
        <end position="37"/>
    </location>
</feature>
<keyword evidence="4" id="KW-1185">Reference proteome</keyword>
<reference evidence="3" key="1">
    <citation type="submission" date="2022-01" db="EMBL/GenBank/DDBJ databases">
        <authorList>
            <person name="Braso-Vives M."/>
        </authorList>
    </citation>
    <scope>NUCLEOTIDE SEQUENCE</scope>
</reference>
<keyword evidence="2" id="KW-1133">Transmembrane helix</keyword>
<sequence length="202" mass="22767">MADVLYLNRAEKLVPIFDDTDENTASPATPSQDEPCQSQMEWPLMGSTWSGWACQGQPQERVPLPVAPILSPLVQLFLAYAYPRLQSTNPPQQESNRRTEKDATVQTSVISTGESTGDVSTTAPREKYRRWDGGERPQCSCNLSRFKRYRIAAGQRTEFLQDKRTRRLMFRSCVTVLAVFLVNLLFVEVEKRTGATTSTQTA</sequence>
<evidence type="ECO:0000313" key="3">
    <source>
        <dbReference type="EMBL" id="CAH1277753.1"/>
    </source>
</evidence>
<dbReference type="AlphaFoldDB" id="A0A8S4MQJ8"/>
<proteinExistence type="predicted"/>
<evidence type="ECO:0000256" key="2">
    <source>
        <dbReference type="SAM" id="Phobius"/>
    </source>
</evidence>
<gene>
    <name evidence="3" type="primary">Hypp9775</name>
    <name evidence="3" type="ORF">BLAG_LOCUS26449</name>
</gene>
<keyword evidence="2" id="KW-0472">Membrane</keyword>
<dbReference type="Proteomes" id="UP000838412">
    <property type="component" value="Unassembled WGS sequence"/>
</dbReference>
<name>A0A8S4MQJ8_BRALA</name>
<feature type="region of interest" description="Disordered" evidence="1">
    <location>
        <begin position="17"/>
        <end position="37"/>
    </location>
</feature>